<proteinExistence type="predicted"/>
<keyword evidence="1" id="KW-0812">Transmembrane</keyword>
<reference evidence="2 3" key="1">
    <citation type="submission" date="2019-07" db="EMBL/GenBank/DDBJ databases">
        <title>Cryptosporangium phraense sp. nov., isolated from plant litter.</title>
        <authorList>
            <person name="Suriyachadkun C."/>
        </authorList>
    </citation>
    <scope>NUCLEOTIDE SEQUENCE [LARGE SCALE GENOMIC DNA]</scope>
    <source>
        <strain evidence="2 3">A-T 5661</strain>
    </source>
</reference>
<feature type="transmembrane region" description="Helical" evidence="1">
    <location>
        <begin position="57"/>
        <end position="76"/>
    </location>
</feature>
<accession>A0A545AUQ6</accession>
<evidence type="ECO:0000313" key="2">
    <source>
        <dbReference type="EMBL" id="TQS45068.1"/>
    </source>
</evidence>
<dbReference type="AlphaFoldDB" id="A0A545AUQ6"/>
<keyword evidence="1" id="KW-1133">Transmembrane helix</keyword>
<dbReference type="Gene3D" id="2.60.20.10">
    <property type="entry name" value="Crystallins"/>
    <property type="match status" value="1"/>
</dbReference>
<dbReference type="Proteomes" id="UP000317982">
    <property type="component" value="Unassembled WGS sequence"/>
</dbReference>
<dbReference type="OrthoDB" id="3300642at2"/>
<name>A0A545AUQ6_9ACTN</name>
<organism evidence="2 3">
    <name type="scientific">Cryptosporangium phraense</name>
    <dbReference type="NCBI Taxonomy" id="2593070"/>
    <lineage>
        <taxon>Bacteria</taxon>
        <taxon>Bacillati</taxon>
        <taxon>Actinomycetota</taxon>
        <taxon>Actinomycetes</taxon>
        <taxon>Cryptosporangiales</taxon>
        <taxon>Cryptosporangiaceae</taxon>
        <taxon>Cryptosporangium</taxon>
    </lineage>
</organism>
<evidence type="ECO:0008006" key="4">
    <source>
        <dbReference type="Google" id="ProtNLM"/>
    </source>
</evidence>
<protein>
    <recommendedName>
        <fullName evidence="4">Peptidase inhibitor family I36 protein</fullName>
    </recommendedName>
</protein>
<dbReference type="InParanoid" id="A0A545AUQ6"/>
<keyword evidence="1" id="KW-0472">Membrane</keyword>
<evidence type="ECO:0000313" key="3">
    <source>
        <dbReference type="Proteomes" id="UP000317982"/>
    </source>
</evidence>
<dbReference type="Pfam" id="PF03995">
    <property type="entry name" value="Inhibitor_I36"/>
    <property type="match status" value="1"/>
</dbReference>
<gene>
    <name evidence="2" type="ORF">FL583_11250</name>
</gene>
<dbReference type="EMBL" id="VIRS01000006">
    <property type="protein sequence ID" value="TQS45068.1"/>
    <property type="molecule type" value="Genomic_DNA"/>
</dbReference>
<keyword evidence="3" id="KW-1185">Reference proteome</keyword>
<comment type="caution">
    <text evidence="2">The sequence shown here is derived from an EMBL/GenBank/DDBJ whole genome shotgun (WGS) entry which is preliminary data.</text>
</comment>
<evidence type="ECO:0000256" key="1">
    <source>
        <dbReference type="SAM" id="Phobius"/>
    </source>
</evidence>
<sequence>MHRTWMRAQREKFGFSAKSFRVPELGLVALRAVGHRSQRTPEPFRSGRSDIAMSKKFWIKALAAVATAGAVIFPFAPPADAAYACKSGQTCFYYNSNDTGSVYLAAGLTNDGDSVWDFWNRHYTNGVNANDSVSSIVNNTPFALFVFTDGYGNGPYFVVNPGENVVGLTWVEVHHAEHDRDSGVCAWELDKRSFNDVISSASLHKPDFHPAPPANC</sequence>